<dbReference type="EC" id="1.6.5.5" evidence="3"/>
<dbReference type="PANTHER" id="PTHR44154">
    <property type="entry name" value="QUINONE OXIDOREDUCTASE"/>
    <property type="match status" value="1"/>
</dbReference>
<keyword evidence="4" id="KW-1185">Reference proteome</keyword>
<dbReference type="InterPro" id="IPR020843">
    <property type="entry name" value="ER"/>
</dbReference>
<accession>A0A841JTM5</accession>
<dbReference type="RefSeq" id="WP_050058885.1">
    <property type="nucleotide sequence ID" value="NZ_JACHEK010000004.1"/>
</dbReference>
<dbReference type="Pfam" id="PF13602">
    <property type="entry name" value="ADH_zinc_N_2"/>
    <property type="match status" value="1"/>
</dbReference>
<evidence type="ECO:0000259" key="2">
    <source>
        <dbReference type="SMART" id="SM00829"/>
    </source>
</evidence>
<dbReference type="SMART" id="SM00829">
    <property type="entry name" value="PKS_ER"/>
    <property type="match status" value="1"/>
</dbReference>
<sequence>MKAQLLTAFGGPENFRLTEVPKPVVEDGTLLIHLRATSVNSLDIKIREGGISAAPALPGILGSDIAGTVEEVGDGVIGFTKGDEVYGCAGGVKGFGGTLAEYIVADARLVALKPKCLLMREAAALPLVSITAWQGLERAKIAPSDHVLVHGGTGGVGHVALQLARAVGARIATTVAENEDSEIARSLGADEIINYRQEKVSQYVDRLTAGRGFDVVFDTIGGKNLELSLAAAASNGRISTTNGRTTLDLSEAHSKGLSLHVIFMMLPLLENQGREGHGKILREIAKLVDDGKLRPLLDEGKFTLDTAPDAHRRLQSGKAKGKIVIDIG</sequence>
<gene>
    <name evidence="3" type="ORF">HNQ77_002462</name>
</gene>
<dbReference type="Gene3D" id="3.40.50.720">
    <property type="entry name" value="NAD(P)-binding Rossmann-like Domain"/>
    <property type="match status" value="1"/>
</dbReference>
<dbReference type="PANTHER" id="PTHR44154:SF1">
    <property type="entry name" value="QUINONE OXIDOREDUCTASE"/>
    <property type="match status" value="1"/>
</dbReference>
<dbReference type="EMBL" id="JACHEK010000004">
    <property type="protein sequence ID" value="MBB6144510.1"/>
    <property type="molecule type" value="Genomic_DNA"/>
</dbReference>
<dbReference type="Pfam" id="PF08240">
    <property type="entry name" value="ADH_N"/>
    <property type="match status" value="1"/>
</dbReference>
<evidence type="ECO:0000256" key="1">
    <source>
        <dbReference type="ARBA" id="ARBA00022857"/>
    </source>
</evidence>
<dbReference type="InterPro" id="IPR036291">
    <property type="entry name" value="NAD(P)-bd_dom_sf"/>
</dbReference>
<comment type="caution">
    <text evidence="3">The sequence shown here is derived from an EMBL/GenBank/DDBJ whole genome shotgun (WGS) entry which is preliminary data.</text>
</comment>
<dbReference type="InterPro" id="IPR013154">
    <property type="entry name" value="ADH-like_N"/>
</dbReference>
<evidence type="ECO:0000313" key="3">
    <source>
        <dbReference type="EMBL" id="MBB6144510.1"/>
    </source>
</evidence>
<dbReference type="GO" id="GO:0003960">
    <property type="term" value="F:quinone reductase (NADPH) activity"/>
    <property type="evidence" value="ECO:0007669"/>
    <property type="project" value="UniProtKB-EC"/>
</dbReference>
<dbReference type="OrthoDB" id="9792162at2"/>
<dbReference type="SUPFAM" id="SSF51735">
    <property type="entry name" value="NAD(P)-binding Rossmann-fold domains"/>
    <property type="match status" value="1"/>
</dbReference>
<proteinExistence type="predicted"/>
<organism evidence="3 4">
    <name type="scientific">Silvibacterium bohemicum</name>
    <dbReference type="NCBI Taxonomy" id="1577686"/>
    <lineage>
        <taxon>Bacteria</taxon>
        <taxon>Pseudomonadati</taxon>
        <taxon>Acidobacteriota</taxon>
        <taxon>Terriglobia</taxon>
        <taxon>Terriglobales</taxon>
        <taxon>Acidobacteriaceae</taxon>
        <taxon>Silvibacterium</taxon>
    </lineage>
</organism>
<dbReference type="InterPro" id="IPR011032">
    <property type="entry name" value="GroES-like_sf"/>
</dbReference>
<evidence type="ECO:0000313" key="4">
    <source>
        <dbReference type="Proteomes" id="UP000538666"/>
    </source>
</evidence>
<dbReference type="SUPFAM" id="SSF50129">
    <property type="entry name" value="GroES-like"/>
    <property type="match status" value="1"/>
</dbReference>
<protein>
    <submittedName>
        <fullName evidence="3">NADPH2:quinone reductase</fullName>
        <ecNumber evidence="3">1.6.5.5</ecNumber>
    </submittedName>
</protein>
<dbReference type="InterPro" id="IPR051603">
    <property type="entry name" value="Zinc-ADH_QOR/CCCR"/>
</dbReference>
<feature type="domain" description="Enoyl reductase (ER)" evidence="2">
    <location>
        <begin position="10"/>
        <end position="325"/>
    </location>
</feature>
<name>A0A841JTM5_9BACT</name>
<dbReference type="CDD" id="cd08272">
    <property type="entry name" value="MDR6"/>
    <property type="match status" value="1"/>
</dbReference>
<keyword evidence="3" id="KW-0560">Oxidoreductase</keyword>
<dbReference type="AlphaFoldDB" id="A0A841JTM5"/>
<reference evidence="3 4" key="1">
    <citation type="submission" date="2020-08" db="EMBL/GenBank/DDBJ databases">
        <title>Genomic Encyclopedia of Type Strains, Phase IV (KMG-IV): sequencing the most valuable type-strain genomes for metagenomic binning, comparative biology and taxonomic classification.</title>
        <authorList>
            <person name="Goeker M."/>
        </authorList>
    </citation>
    <scope>NUCLEOTIDE SEQUENCE [LARGE SCALE GENOMIC DNA]</scope>
    <source>
        <strain evidence="3 4">DSM 103733</strain>
    </source>
</reference>
<dbReference type="Gene3D" id="3.90.180.10">
    <property type="entry name" value="Medium-chain alcohol dehydrogenases, catalytic domain"/>
    <property type="match status" value="1"/>
</dbReference>
<dbReference type="Proteomes" id="UP000538666">
    <property type="component" value="Unassembled WGS sequence"/>
</dbReference>
<keyword evidence="1" id="KW-0521">NADP</keyword>